<accession>A0A3P3VVC0</accession>
<organism evidence="1 2">
    <name type="scientific">Gulosibacter macacae</name>
    <dbReference type="NCBI Taxonomy" id="2488791"/>
    <lineage>
        <taxon>Bacteria</taxon>
        <taxon>Bacillati</taxon>
        <taxon>Actinomycetota</taxon>
        <taxon>Actinomycetes</taxon>
        <taxon>Micrococcales</taxon>
        <taxon>Microbacteriaceae</taxon>
        <taxon>Gulosibacter</taxon>
    </lineage>
</organism>
<proteinExistence type="predicted"/>
<dbReference type="Proteomes" id="UP000274391">
    <property type="component" value="Unassembled WGS sequence"/>
</dbReference>
<protein>
    <submittedName>
        <fullName evidence="1">Uncharacterized protein</fullName>
    </submittedName>
</protein>
<dbReference type="EMBL" id="RQVS01000014">
    <property type="protein sequence ID" value="RRJ85928.1"/>
    <property type="molecule type" value="Genomic_DNA"/>
</dbReference>
<keyword evidence="2" id="KW-1185">Reference proteome</keyword>
<evidence type="ECO:0000313" key="1">
    <source>
        <dbReference type="EMBL" id="RRJ85928.1"/>
    </source>
</evidence>
<dbReference type="RefSeq" id="WP_124973474.1">
    <property type="nucleotide sequence ID" value="NZ_RQVS01000014.1"/>
</dbReference>
<name>A0A3P3VVC0_9MICO</name>
<gene>
    <name evidence="1" type="ORF">EG850_11115</name>
</gene>
<sequence>MDEKKMTAAEWLQLRARVAELIKREHPRMEVLTSVKIAEALITLGVIDIDAVKALWERSVRDLEPVEVDE</sequence>
<evidence type="ECO:0000313" key="2">
    <source>
        <dbReference type="Proteomes" id="UP000274391"/>
    </source>
</evidence>
<reference evidence="1 2" key="1">
    <citation type="submission" date="2018-11" db="EMBL/GenBank/DDBJ databases">
        <title>YIM 102482-1 draft genome.</title>
        <authorList>
            <person name="Li G."/>
            <person name="Jiang Y."/>
        </authorList>
    </citation>
    <scope>NUCLEOTIDE SEQUENCE [LARGE SCALE GENOMIC DNA]</scope>
    <source>
        <strain evidence="1 2">YIM 102482-1</strain>
    </source>
</reference>
<dbReference type="AlphaFoldDB" id="A0A3P3VVC0"/>
<comment type="caution">
    <text evidence="1">The sequence shown here is derived from an EMBL/GenBank/DDBJ whole genome shotgun (WGS) entry which is preliminary data.</text>
</comment>